<dbReference type="GO" id="GO:0016491">
    <property type="term" value="F:oxidoreductase activity"/>
    <property type="evidence" value="ECO:0007669"/>
    <property type="project" value="UniProtKB-KW"/>
</dbReference>
<evidence type="ECO:0000256" key="1">
    <source>
        <dbReference type="ARBA" id="ARBA00001974"/>
    </source>
</evidence>
<dbReference type="CTD" id="79912"/>
<proteinExistence type="inferred from homology"/>
<evidence type="ECO:0000256" key="5">
    <source>
        <dbReference type="ARBA" id="ARBA00022827"/>
    </source>
</evidence>
<keyword evidence="4" id="KW-0285">Flavoprotein</keyword>
<dbReference type="PRINTS" id="PR00368">
    <property type="entry name" value="FADPNR"/>
</dbReference>
<dbReference type="InParanoid" id="A0A7M7L3K6"/>
<dbReference type="Pfam" id="PF07992">
    <property type="entry name" value="Pyr_redox_2"/>
    <property type="match status" value="2"/>
</dbReference>
<organism evidence="9 10">
    <name type="scientific">Varroa destructor</name>
    <name type="common">Honeybee mite</name>
    <dbReference type="NCBI Taxonomy" id="109461"/>
    <lineage>
        <taxon>Eukaryota</taxon>
        <taxon>Metazoa</taxon>
        <taxon>Ecdysozoa</taxon>
        <taxon>Arthropoda</taxon>
        <taxon>Chelicerata</taxon>
        <taxon>Arachnida</taxon>
        <taxon>Acari</taxon>
        <taxon>Parasitiformes</taxon>
        <taxon>Mesostigmata</taxon>
        <taxon>Gamasina</taxon>
        <taxon>Dermanyssoidea</taxon>
        <taxon>Varroidae</taxon>
        <taxon>Varroa</taxon>
    </lineage>
</organism>
<evidence type="ECO:0000256" key="3">
    <source>
        <dbReference type="ARBA" id="ARBA00018240"/>
    </source>
</evidence>
<dbReference type="KEGG" id="vde:111255591"/>
<dbReference type="Gene3D" id="3.30.390.30">
    <property type="match status" value="1"/>
</dbReference>
<evidence type="ECO:0000259" key="7">
    <source>
        <dbReference type="Pfam" id="PF07992"/>
    </source>
</evidence>
<name>A0A7M7L3K6_VARDE</name>
<dbReference type="OrthoDB" id="202203at2759"/>
<evidence type="ECO:0000313" key="9">
    <source>
        <dbReference type="EnsemblMetazoa" id="XP_022673448"/>
    </source>
</evidence>
<dbReference type="PRINTS" id="PR00411">
    <property type="entry name" value="PNDRDTASEI"/>
</dbReference>
<dbReference type="EnsemblMetazoa" id="XM_022817713">
    <property type="protein sequence ID" value="XP_022673448"/>
    <property type="gene ID" value="LOC111255591"/>
</dbReference>
<feature type="domain" description="FAD/NAD(P)-binding" evidence="7">
    <location>
        <begin position="12"/>
        <end position="193"/>
    </location>
</feature>
<evidence type="ECO:0000256" key="6">
    <source>
        <dbReference type="ARBA" id="ARBA00023002"/>
    </source>
</evidence>
<evidence type="ECO:0000259" key="8">
    <source>
        <dbReference type="Pfam" id="PF18267"/>
    </source>
</evidence>
<dbReference type="Gene3D" id="3.50.50.60">
    <property type="entry name" value="FAD/NAD(P)-binding domain"/>
    <property type="match status" value="3"/>
</dbReference>
<dbReference type="InterPro" id="IPR041575">
    <property type="entry name" value="Rubredoxin_C"/>
</dbReference>
<evidence type="ECO:0000256" key="4">
    <source>
        <dbReference type="ARBA" id="ARBA00022630"/>
    </source>
</evidence>
<dbReference type="Pfam" id="PF18267">
    <property type="entry name" value="Rubredoxin_C"/>
    <property type="match status" value="1"/>
</dbReference>
<evidence type="ECO:0000313" key="10">
    <source>
        <dbReference type="Proteomes" id="UP000594260"/>
    </source>
</evidence>
<dbReference type="InterPro" id="IPR050260">
    <property type="entry name" value="FAD-bd_OxRdtase"/>
</dbReference>
<accession>A0A7M7L3K6</accession>
<sequence length="467" mass="51232">MSSSDNDQVTVDFAVVGGGIAGVTCAQQLCLFNPGKCVTLVSASPVLKVVADIAKITKNIEELSVTEAAGSDLESQYPNLKVIIARVDDWDPSTKQLKLSTGEPLCYYKLCICCGATPNRSFDSPGVLVIRDTETVNSLRERLLCAQDIAVIGNGGIATELVHKINNCRVHWLIRTESISSPFLDAAAGRFLLESNSPKDSSSDIHECPVYKRMRYVVSESGEKKVKFGTALGPDWAENYKLIGSAADKNISIQYNVEVESVNCLDSQGRYEVRLSSGKVLVVDLVVNATGVVPNPGCFGKHLDLADDKGIIVDSNFETSCKDVYAAGDVCVLRTNEELWFQMRLWTQARQMGDAAARAMTGADQLIPSYFEVFAHSTHFFGYKVILVGLFNGQKLAEGGYEVLVRITPNKEYVKMVLKDGRIKGAILIGETEMEEVTESLLYSQLDLTNVKDKLLDPNIDFEEYFD</sequence>
<protein>
    <recommendedName>
        <fullName evidence="3">Pyridine nucleotide-disulfide oxidoreductase domain-containing protein 1</fullName>
    </recommendedName>
</protein>
<comment type="similarity">
    <text evidence="2">Belongs to the class-I pyridine nucleotide-disulfide oxidoreductase family. PYROXD1 subfamily.</text>
</comment>
<dbReference type="InterPro" id="IPR023753">
    <property type="entry name" value="FAD/NAD-binding_dom"/>
</dbReference>
<dbReference type="AlphaFoldDB" id="A0A7M7L3K6"/>
<reference evidence="9" key="1">
    <citation type="submission" date="2021-01" db="UniProtKB">
        <authorList>
            <consortium name="EnsemblMetazoa"/>
        </authorList>
    </citation>
    <scope>IDENTIFICATION</scope>
</reference>
<dbReference type="InterPro" id="IPR016156">
    <property type="entry name" value="FAD/NAD-linked_Rdtase_dimer_sf"/>
</dbReference>
<dbReference type="Proteomes" id="UP000594260">
    <property type="component" value="Unplaced"/>
</dbReference>
<dbReference type="OMA" id="MCENLIL"/>
<dbReference type="InterPro" id="IPR036188">
    <property type="entry name" value="FAD/NAD-bd_sf"/>
</dbReference>
<feature type="domain" description="NADH-rubredoxin oxidoreductase C-terminal" evidence="8">
    <location>
        <begin position="379"/>
        <end position="434"/>
    </location>
</feature>
<dbReference type="FunCoup" id="A0A7M7L3K6">
    <property type="interactions" value="612"/>
</dbReference>
<dbReference type="GeneID" id="111255591"/>
<evidence type="ECO:0000256" key="2">
    <source>
        <dbReference type="ARBA" id="ARBA00008147"/>
    </source>
</evidence>
<dbReference type="PANTHER" id="PTHR43429">
    <property type="entry name" value="PYRIDINE NUCLEOTIDE-DISULFIDE OXIDOREDUCTASE DOMAIN-CONTAINING"/>
    <property type="match status" value="1"/>
</dbReference>
<comment type="cofactor">
    <cofactor evidence="1">
        <name>FAD</name>
        <dbReference type="ChEBI" id="CHEBI:57692"/>
    </cofactor>
</comment>
<keyword evidence="10" id="KW-1185">Reference proteome</keyword>
<dbReference type="PANTHER" id="PTHR43429:SF2">
    <property type="entry name" value="PYRIDINE NUCLEOTIDE-DISULFIDE OXIDOREDUCTASE DOMAIN-CONTAINING PROTEIN 1"/>
    <property type="match status" value="1"/>
</dbReference>
<keyword evidence="5" id="KW-0274">FAD</keyword>
<keyword evidence="6" id="KW-0560">Oxidoreductase</keyword>
<dbReference type="SUPFAM" id="SSF51905">
    <property type="entry name" value="FAD/NAD(P)-binding domain"/>
    <property type="match status" value="1"/>
</dbReference>
<dbReference type="RefSeq" id="XP_022673448.1">
    <property type="nucleotide sequence ID" value="XM_022817713.1"/>
</dbReference>
<feature type="domain" description="FAD/NAD(P)-binding" evidence="7">
    <location>
        <begin position="246"/>
        <end position="353"/>
    </location>
</feature>